<name>A0A381RTP3_9ZZZZ</name>
<dbReference type="GO" id="GO:0018169">
    <property type="term" value="F:ribosomal S6-glutamic acid ligase activity"/>
    <property type="evidence" value="ECO:0007669"/>
    <property type="project" value="TreeGrafter"/>
</dbReference>
<evidence type="ECO:0000313" key="2">
    <source>
        <dbReference type="EMBL" id="SUZ95242.1"/>
    </source>
</evidence>
<dbReference type="PANTHER" id="PTHR21621">
    <property type="entry name" value="RIBOSOMAL PROTEIN S6 MODIFICATION PROTEIN"/>
    <property type="match status" value="1"/>
</dbReference>
<gene>
    <name evidence="2" type="ORF">METZ01_LOCUS48096</name>
</gene>
<protein>
    <recommendedName>
        <fullName evidence="1">ATP-grasp domain-containing protein</fullName>
    </recommendedName>
</protein>
<proteinExistence type="predicted"/>
<dbReference type="PROSITE" id="PS50975">
    <property type="entry name" value="ATP_GRASP"/>
    <property type="match status" value="1"/>
</dbReference>
<dbReference type="SUPFAM" id="SSF56059">
    <property type="entry name" value="Glutathione synthetase ATP-binding domain-like"/>
    <property type="match status" value="1"/>
</dbReference>
<dbReference type="AlphaFoldDB" id="A0A381RTP3"/>
<dbReference type="GO" id="GO:0009432">
    <property type="term" value="P:SOS response"/>
    <property type="evidence" value="ECO:0007669"/>
    <property type="project" value="TreeGrafter"/>
</dbReference>
<dbReference type="GO" id="GO:0046872">
    <property type="term" value="F:metal ion binding"/>
    <property type="evidence" value="ECO:0007669"/>
    <property type="project" value="InterPro"/>
</dbReference>
<dbReference type="GO" id="GO:0005524">
    <property type="term" value="F:ATP binding"/>
    <property type="evidence" value="ECO:0007669"/>
    <property type="project" value="InterPro"/>
</dbReference>
<dbReference type="InterPro" id="IPR011761">
    <property type="entry name" value="ATP-grasp"/>
</dbReference>
<sequence>MLYILHENDQWLAPFRETFAEMGLPFTEWHMASFLPDLTAEPPRGIFYVRMSASAHTRGHSGVPELTAGVLCWLERHGRRVINGSAALDLELSKVRQYQALMAHELPVPLTYAARSPEQLLGLARNMPCPFVTKHNRAGMGLGVERFDSFDAFEIRIDALAETPPVDGVTLLQVYIDSPESFITRCEFIGGKFVYALRVDTSEGFELCPADNCSVPDQHDSSETKMLRFEIITDYVDPIISRYENFLREQQIDIAGIEFIIDRGGCKWTYDVNVNTNYNVEAEHRAGVNARFRLAQYLKKELARC</sequence>
<accession>A0A381RTP3</accession>
<feature type="domain" description="ATP-grasp" evidence="1">
    <location>
        <begin position="98"/>
        <end position="299"/>
    </location>
</feature>
<organism evidence="2">
    <name type="scientific">marine metagenome</name>
    <dbReference type="NCBI Taxonomy" id="408172"/>
    <lineage>
        <taxon>unclassified sequences</taxon>
        <taxon>metagenomes</taxon>
        <taxon>ecological metagenomes</taxon>
    </lineage>
</organism>
<dbReference type="EMBL" id="UINC01002307">
    <property type="protein sequence ID" value="SUZ95242.1"/>
    <property type="molecule type" value="Genomic_DNA"/>
</dbReference>
<evidence type="ECO:0000259" key="1">
    <source>
        <dbReference type="PROSITE" id="PS50975"/>
    </source>
</evidence>
<dbReference type="GO" id="GO:0005737">
    <property type="term" value="C:cytoplasm"/>
    <property type="evidence" value="ECO:0007669"/>
    <property type="project" value="TreeGrafter"/>
</dbReference>
<dbReference type="PANTHER" id="PTHR21621:SF0">
    <property type="entry name" value="BETA-CITRYLGLUTAMATE SYNTHASE B-RELATED"/>
    <property type="match status" value="1"/>
</dbReference>
<reference evidence="2" key="1">
    <citation type="submission" date="2018-05" db="EMBL/GenBank/DDBJ databases">
        <authorList>
            <person name="Lanie J.A."/>
            <person name="Ng W.-L."/>
            <person name="Kazmierczak K.M."/>
            <person name="Andrzejewski T.M."/>
            <person name="Davidsen T.M."/>
            <person name="Wayne K.J."/>
            <person name="Tettelin H."/>
            <person name="Glass J.I."/>
            <person name="Rusch D."/>
            <person name="Podicherti R."/>
            <person name="Tsui H.-C.T."/>
            <person name="Winkler M.E."/>
        </authorList>
    </citation>
    <scope>NUCLEOTIDE SEQUENCE</scope>
</reference>